<dbReference type="PANTHER" id="PTHR30537">
    <property type="entry name" value="HTH-TYPE TRANSCRIPTIONAL REGULATOR"/>
    <property type="match status" value="1"/>
</dbReference>
<evidence type="ECO:0000313" key="7">
    <source>
        <dbReference type="Proteomes" id="UP000509702"/>
    </source>
</evidence>
<organism evidence="6 7">
    <name type="scientific">Azospirillum oryzae</name>
    <dbReference type="NCBI Taxonomy" id="286727"/>
    <lineage>
        <taxon>Bacteria</taxon>
        <taxon>Pseudomonadati</taxon>
        <taxon>Pseudomonadota</taxon>
        <taxon>Alphaproteobacteria</taxon>
        <taxon>Rhodospirillales</taxon>
        <taxon>Azospirillaceae</taxon>
        <taxon>Azospirillum</taxon>
    </lineage>
</organism>
<dbReference type="Pfam" id="PF00126">
    <property type="entry name" value="HTH_1"/>
    <property type="match status" value="1"/>
</dbReference>
<keyword evidence="4" id="KW-0804">Transcription</keyword>
<dbReference type="GO" id="GO:0006351">
    <property type="term" value="P:DNA-templated transcription"/>
    <property type="evidence" value="ECO:0007669"/>
    <property type="project" value="TreeGrafter"/>
</dbReference>
<reference evidence="6 7" key="1">
    <citation type="submission" date="2020-06" db="EMBL/GenBank/DDBJ databases">
        <title>Complete genome of Azosprillum oryzae KACC14407.</title>
        <authorList>
            <person name="Kim M."/>
            <person name="Park Y.-J."/>
            <person name="Shin J.-H."/>
        </authorList>
    </citation>
    <scope>NUCLEOTIDE SEQUENCE [LARGE SCALE GENOMIC DNA]</scope>
    <source>
        <strain evidence="6 7">KACC 14407</strain>
        <plasmid evidence="6 7">unnamed7</plasmid>
    </source>
</reference>
<dbReference type="InterPro" id="IPR036388">
    <property type="entry name" value="WH-like_DNA-bd_sf"/>
</dbReference>
<dbReference type="KEGG" id="aoz:HUE56_29155"/>
<name>A0A6N1AT98_9PROT</name>
<dbReference type="PROSITE" id="PS50931">
    <property type="entry name" value="HTH_LYSR"/>
    <property type="match status" value="1"/>
</dbReference>
<evidence type="ECO:0000256" key="1">
    <source>
        <dbReference type="ARBA" id="ARBA00009437"/>
    </source>
</evidence>
<proteinExistence type="inferred from homology"/>
<evidence type="ECO:0000256" key="4">
    <source>
        <dbReference type="ARBA" id="ARBA00023163"/>
    </source>
</evidence>
<protein>
    <submittedName>
        <fullName evidence="6">LysR family transcriptional regulator</fullName>
    </submittedName>
</protein>
<evidence type="ECO:0000256" key="3">
    <source>
        <dbReference type="ARBA" id="ARBA00023125"/>
    </source>
</evidence>
<keyword evidence="6" id="KW-0614">Plasmid</keyword>
<evidence type="ECO:0000259" key="5">
    <source>
        <dbReference type="PROSITE" id="PS50931"/>
    </source>
</evidence>
<gene>
    <name evidence="6" type="ORF">HUE56_29155</name>
</gene>
<dbReference type="SUPFAM" id="SSF46785">
    <property type="entry name" value="Winged helix' DNA-binding domain"/>
    <property type="match status" value="1"/>
</dbReference>
<dbReference type="PANTHER" id="PTHR30537:SF5">
    <property type="entry name" value="HTH-TYPE TRANSCRIPTIONAL ACTIVATOR TTDR-RELATED"/>
    <property type="match status" value="1"/>
</dbReference>
<comment type="similarity">
    <text evidence="1">Belongs to the LysR transcriptional regulatory family.</text>
</comment>
<feature type="domain" description="HTH lysR-type" evidence="5">
    <location>
        <begin position="1"/>
        <end position="59"/>
    </location>
</feature>
<dbReference type="GO" id="GO:0043565">
    <property type="term" value="F:sequence-specific DNA binding"/>
    <property type="evidence" value="ECO:0007669"/>
    <property type="project" value="TreeGrafter"/>
</dbReference>
<dbReference type="FunFam" id="1.10.10.10:FF:000001">
    <property type="entry name" value="LysR family transcriptional regulator"/>
    <property type="match status" value="1"/>
</dbReference>
<dbReference type="RefSeq" id="WP_149201223.1">
    <property type="nucleotide sequence ID" value="NZ_BSOV01000001.1"/>
</dbReference>
<evidence type="ECO:0000313" key="6">
    <source>
        <dbReference type="EMBL" id="QKS54579.1"/>
    </source>
</evidence>
<accession>A0A6N1AT98</accession>
<dbReference type="Pfam" id="PF03466">
    <property type="entry name" value="LysR_substrate"/>
    <property type="match status" value="1"/>
</dbReference>
<dbReference type="EMBL" id="CP054622">
    <property type="protein sequence ID" value="QKS54579.1"/>
    <property type="molecule type" value="Genomic_DNA"/>
</dbReference>
<dbReference type="Gene3D" id="1.10.10.10">
    <property type="entry name" value="Winged helix-like DNA-binding domain superfamily/Winged helix DNA-binding domain"/>
    <property type="match status" value="1"/>
</dbReference>
<dbReference type="InterPro" id="IPR005119">
    <property type="entry name" value="LysR_subst-bd"/>
</dbReference>
<dbReference type="AlphaFoldDB" id="A0A6N1AT98"/>
<sequence length="304" mass="34228">MDQFRQIELFVQIADSGSISKAAEALQLSVSAASRILFQLEKRLGVRLVQRTTRQLFLTEAGSEYRRRCKSILADMREADASVQDIVVKPSGLLRVTASLSFCLLHIEPMLSSFSARYPDITIDIVAANRYLDIIDNNVDVAIRTRQFEADRALTIRKLAKTRRVLAASPQYLEAYGTPKEPADLAGHKMLIYDYALNPNELSFKKNEESATIHVTPFLSTNDGQVVVKAALDHIGVLVQPKYIIYDDLASGKLVSVLDDWHLPMLTMNIAFQTRAFMPAKVRVFVEALVERFKSNDYNNLWSS</sequence>
<dbReference type="Gene3D" id="3.40.190.290">
    <property type="match status" value="1"/>
</dbReference>
<dbReference type="GO" id="GO:0003700">
    <property type="term" value="F:DNA-binding transcription factor activity"/>
    <property type="evidence" value="ECO:0007669"/>
    <property type="project" value="InterPro"/>
</dbReference>
<geneLocation type="plasmid" evidence="6 7">
    <name>unnamed7</name>
</geneLocation>
<dbReference type="InterPro" id="IPR000847">
    <property type="entry name" value="LysR_HTH_N"/>
</dbReference>
<dbReference type="OrthoDB" id="9812435at2"/>
<dbReference type="SUPFAM" id="SSF53850">
    <property type="entry name" value="Periplasmic binding protein-like II"/>
    <property type="match status" value="1"/>
</dbReference>
<dbReference type="CDD" id="cd08422">
    <property type="entry name" value="PBP2_CrgA_like"/>
    <property type="match status" value="1"/>
</dbReference>
<dbReference type="InterPro" id="IPR058163">
    <property type="entry name" value="LysR-type_TF_proteobact-type"/>
</dbReference>
<evidence type="ECO:0000256" key="2">
    <source>
        <dbReference type="ARBA" id="ARBA00023015"/>
    </source>
</evidence>
<keyword evidence="3" id="KW-0238">DNA-binding</keyword>
<dbReference type="InterPro" id="IPR036390">
    <property type="entry name" value="WH_DNA-bd_sf"/>
</dbReference>
<keyword evidence="7" id="KW-1185">Reference proteome</keyword>
<keyword evidence="2" id="KW-0805">Transcription regulation</keyword>
<dbReference type="Proteomes" id="UP000509702">
    <property type="component" value="Plasmid unnamed7"/>
</dbReference>